<keyword evidence="4" id="KW-1185">Reference proteome</keyword>
<dbReference type="CDD" id="cd00118">
    <property type="entry name" value="LysM"/>
    <property type="match status" value="1"/>
</dbReference>
<feature type="domain" description="LysM" evidence="2">
    <location>
        <begin position="37"/>
        <end position="82"/>
    </location>
</feature>
<dbReference type="EMBL" id="PJEX01000101">
    <property type="protein sequence ID" value="TKW55375.1"/>
    <property type="molecule type" value="Genomic_DNA"/>
</dbReference>
<proteinExistence type="predicted"/>
<dbReference type="InterPro" id="IPR036779">
    <property type="entry name" value="LysM_dom_sf"/>
</dbReference>
<evidence type="ECO:0000259" key="2">
    <source>
        <dbReference type="PROSITE" id="PS51782"/>
    </source>
</evidence>
<comment type="caution">
    <text evidence="3">The sequence shown here is derived from an EMBL/GenBank/DDBJ whole genome shotgun (WGS) entry which is preliminary data.</text>
</comment>
<evidence type="ECO:0000313" key="4">
    <source>
        <dbReference type="Proteomes" id="UP000310108"/>
    </source>
</evidence>
<evidence type="ECO:0000313" key="3">
    <source>
        <dbReference type="EMBL" id="TKW55375.1"/>
    </source>
</evidence>
<reference evidence="3 4" key="1">
    <citation type="journal article" date="2019" name="PLoS ONE">
        <title>Comparative genome analysis indicates high evolutionary potential of pathogenicity genes in Colletotrichum tanaceti.</title>
        <authorList>
            <person name="Lelwala R.V."/>
            <person name="Korhonen P.K."/>
            <person name="Young N.D."/>
            <person name="Scott J.B."/>
            <person name="Ades P.A."/>
            <person name="Gasser R.B."/>
            <person name="Taylor P.W.J."/>
        </authorList>
    </citation>
    <scope>NUCLEOTIDE SEQUENCE [LARGE SCALE GENOMIC DNA]</scope>
    <source>
        <strain evidence="3">BRIP57314</strain>
    </source>
</reference>
<dbReference type="SUPFAM" id="SSF54106">
    <property type="entry name" value="LysM domain"/>
    <property type="match status" value="1"/>
</dbReference>
<dbReference type="PROSITE" id="PS51782">
    <property type="entry name" value="LYSM"/>
    <property type="match status" value="1"/>
</dbReference>
<dbReference type="InterPro" id="IPR018392">
    <property type="entry name" value="LysM"/>
</dbReference>
<accession>A0A4U6XHS5</accession>
<keyword evidence="1" id="KW-0732">Signal</keyword>
<evidence type="ECO:0000256" key="1">
    <source>
        <dbReference type="SAM" id="SignalP"/>
    </source>
</evidence>
<feature type="chain" id="PRO_5021018225" description="LysM domain-containing protein" evidence="1">
    <location>
        <begin position="20"/>
        <end position="96"/>
    </location>
</feature>
<dbReference type="AlphaFoldDB" id="A0A4U6XHS5"/>
<dbReference type="SMART" id="SM00257">
    <property type="entry name" value="LysM"/>
    <property type="match status" value="1"/>
</dbReference>
<sequence>MRSASILVALTALAGMSAAAAVPKPKRGCRKGDNGLGWYYIVPGDTLNEIAADFSTTAQTINDLNDVITNPDSIPSRTTIVVPCAPSTTARAPAPP</sequence>
<name>A0A4U6XHS5_9PEZI</name>
<organism evidence="3 4">
    <name type="scientific">Colletotrichum tanaceti</name>
    <dbReference type="NCBI Taxonomy" id="1306861"/>
    <lineage>
        <taxon>Eukaryota</taxon>
        <taxon>Fungi</taxon>
        <taxon>Dikarya</taxon>
        <taxon>Ascomycota</taxon>
        <taxon>Pezizomycotina</taxon>
        <taxon>Sordariomycetes</taxon>
        <taxon>Hypocreomycetidae</taxon>
        <taxon>Glomerellales</taxon>
        <taxon>Glomerellaceae</taxon>
        <taxon>Colletotrichum</taxon>
        <taxon>Colletotrichum destructivum species complex</taxon>
    </lineage>
</organism>
<dbReference type="Pfam" id="PF01476">
    <property type="entry name" value="LysM"/>
    <property type="match status" value="1"/>
</dbReference>
<protein>
    <recommendedName>
        <fullName evidence="2">LysM domain-containing protein</fullName>
    </recommendedName>
</protein>
<dbReference type="Proteomes" id="UP000310108">
    <property type="component" value="Unassembled WGS sequence"/>
</dbReference>
<dbReference type="Gene3D" id="3.10.350.10">
    <property type="entry name" value="LysM domain"/>
    <property type="match status" value="1"/>
</dbReference>
<feature type="signal peptide" evidence="1">
    <location>
        <begin position="1"/>
        <end position="19"/>
    </location>
</feature>
<gene>
    <name evidence="3" type="ORF">CTA1_4096</name>
</gene>